<dbReference type="PANTHER" id="PTHR23051">
    <property type="entry name" value="SOLUTE CARRIER FAMILY 35, MEMBER F5"/>
    <property type="match status" value="1"/>
</dbReference>
<feature type="domain" description="EamA" evidence="6">
    <location>
        <begin position="110"/>
        <end position="178"/>
    </location>
</feature>
<dbReference type="GO" id="GO:0005739">
    <property type="term" value="C:mitochondrion"/>
    <property type="evidence" value="ECO:0007669"/>
    <property type="project" value="EnsemblFungi"/>
</dbReference>
<name>G0WEY6_NAUDC</name>
<feature type="transmembrane region" description="Helical" evidence="5">
    <location>
        <begin position="288"/>
        <end position="308"/>
    </location>
</feature>
<gene>
    <name evidence="7" type="primary">NDAI0H01730</name>
    <name evidence="7" type="ordered locus">NDAI_0H01730</name>
</gene>
<evidence type="ECO:0000256" key="4">
    <source>
        <dbReference type="ARBA" id="ARBA00023136"/>
    </source>
</evidence>
<keyword evidence="3 5" id="KW-1133">Transmembrane helix</keyword>
<feature type="transmembrane region" description="Helical" evidence="5">
    <location>
        <begin position="130"/>
        <end position="150"/>
    </location>
</feature>
<evidence type="ECO:0000256" key="3">
    <source>
        <dbReference type="ARBA" id="ARBA00022989"/>
    </source>
</evidence>
<dbReference type="Proteomes" id="UP000000689">
    <property type="component" value="Chromosome 8"/>
</dbReference>
<dbReference type="Pfam" id="PF00892">
    <property type="entry name" value="EamA"/>
    <property type="match status" value="1"/>
</dbReference>
<keyword evidence="2 5" id="KW-0812">Transmembrane</keyword>
<dbReference type="InterPro" id="IPR000620">
    <property type="entry name" value="EamA_dom"/>
</dbReference>
<dbReference type="KEGG" id="ndi:NDAI_0H01730"/>
<accession>G0WEY6</accession>
<feature type="transmembrane region" description="Helical" evidence="5">
    <location>
        <begin position="12"/>
        <end position="31"/>
    </location>
</feature>
<evidence type="ECO:0000256" key="2">
    <source>
        <dbReference type="ARBA" id="ARBA00022692"/>
    </source>
</evidence>
<keyword evidence="4 5" id="KW-0472">Membrane</keyword>
<comment type="subcellular location">
    <subcellularLocation>
        <location evidence="1">Membrane</location>
        <topology evidence="1">Multi-pass membrane protein</topology>
    </subcellularLocation>
</comment>
<dbReference type="OrthoDB" id="1436450at2759"/>
<feature type="transmembrane region" description="Helical" evidence="5">
    <location>
        <begin position="198"/>
        <end position="218"/>
    </location>
</feature>
<dbReference type="SUPFAM" id="SSF103481">
    <property type="entry name" value="Multidrug resistance efflux transporter EmrE"/>
    <property type="match status" value="1"/>
</dbReference>
<dbReference type="eggNOG" id="KOG2765">
    <property type="taxonomic scope" value="Eukaryota"/>
</dbReference>
<evidence type="ECO:0000256" key="1">
    <source>
        <dbReference type="ARBA" id="ARBA00004141"/>
    </source>
</evidence>
<dbReference type="AlphaFoldDB" id="G0WEY6"/>
<evidence type="ECO:0000259" key="6">
    <source>
        <dbReference type="Pfam" id="PF00892"/>
    </source>
</evidence>
<evidence type="ECO:0000313" key="7">
    <source>
        <dbReference type="EMBL" id="CCD26347.1"/>
    </source>
</evidence>
<feature type="transmembrane region" description="Helical" evidence="5">
    <location>
        <begin position="253"/>
        <end position="276"/>
    </location>
</feature>
<feature type="transmembrane region" description="Helical" evidence="5">
    <location>
        <begin position="317"/>
        <end position="338"/>
    </location>
</feature>
<feature type="transmembrane region" description="Helical" evidence="5">
    <location>
        <begin position="350"/>
        <end position="368"/>
    </location>
</feature>
<feature type="transmembrane region" description="Helical" evidence="5">
    <location>
        <begin position="162"/>
        <end position="178"/>
    </location>
</feature>
<organism evidence="7 8">
    <name type="scientific">Naumovozyma dairenensis (strain ATCC 10597 / BCRC 20456 / CBS 421 / NBRC 0211 / NRRL Y-12639)</name>
    <name type="common">Saccharomyces dairenensis</name>
    <dbReference type="NCBI Taxonomy" id="1071378"/>
    <lineage>
        <taxon>Eukaryota</taxon>
        <taxon>Fungi</taxon>
        <taxon>Dikarya</taxon>
        <taxon>Ascomycota</taxon>
        <taxon>Saccharomycotina</taxon>
        <taxon>Saccharomycetes</taxon>
        <taxon>Saccharomycetales</taxon>
        <taxon>Saccharomycetaceae</taxon>
        <taxon>Naumovozyma</taxon>
    </lineage>
</organism>
<sequence>MAFHHVSNTTMGIILLSIVIILWVTSSLITSTILETYHYNKPFLITYLNISSFSFYLVPSLLKRFRSKPASTFPSDCENKLEYESETSSLLNSHDKRDTAMPLQKIIKLSGTFCLLWFMANFTTNSSLSFTSISSQTILSSTSSFFTLLISSFLHMEKINNLKIFGILISFCGIILLTNSDNSNNNNNNNTAISQNSILEIIFGDSLALLGALFYGIYSTLLKYSLQKNETRQQRQQQSKQITEKTNSFDIKLFFGFVGLITLTCLWPILIILNYFQIETLQLPNSNQLILLIILNCSINFISDFCWAKSIILTNPLIVTMGLSFTIPLAMFVDFMFINSSNSNSNYSSMNINYIIGAILVMVSFLLINSSSCSTSSEEEEQQQQLNDTNQTIQQHDYEKKNHYFYNSI</sequence>
<dbReference type="PANTHER" id="PTHR23051:SF0">
    <property type="entry name" value="SOLUTE CARRIER FAMILY 35 MEMBER F5"/>
    <property type="match status" value="1"/>
</dbReference>
<dbReference type="HOGENOM" id="CLU_026578_1_0_1"/>
<evidence type="ECO:0000313" key="8">
    <source>
        <dbReference type="Proteomes" id="UP000000689"/>
    </source>
</evidence>
<dbReference type="RefSeq" id="XP_003671590.1">
    <property type="nucleotide sequence ID" value="XM_003671542.1"/>
</dbReference>
<keyword evidence="8" id="KW-1185">Reference proteome</keyword>
<feature type="transmembrane region" description="Helical" evidence="5">
    <location>
        <begin position="106"/>
        <end position="124"/>
    </location>
</feature>
<protein>
    <recommendedName>
        <fullName evidence="6">EamA domain-containing protein</fullName>
    </recommendedName>
</protein>
<dbReference type="GO" id="GO:0000329">
    <property type="term" value="C:fungal-type vacuole membrane"/>
    <property type="evidence" value="ECO:0007669"/>
    <property type="project" value="TreeGrafter"/>
</dbReference>
<feature type="transmembrane region" description="Helical" evidence="5">
    <location>
        <begin position="43"/>
        <end position="62"/>
    </location>
</feature>
<dbReference type="OMA" id="FWCKALI"/>
<proteinExistence type="predicted"/>
<evidence type="ECO:0000256" key="5">
    <source>
        <dbReference type="SAM" id="Phobius"/>
    </source>
</evidence>
<dbReference type="GeneID" id="11495878"/>
<dbReference type="InterPro" id="IPR037185">
    <property type="entry name" value="EmrE-like"/>
</dbReference>
<reference evidence="7 8" key="1">
    <citation type="journal article" date="2011" name="Proc. Natl. Acad. Sci. U.S.A.">
        <title>Evolutionary erosion of yeast sex chromosomes by mating-type switching accidents.</title>
        <authorList>
            <person name="Gordon J.L."/>
            <person name="Armisen D."/>
            <person name="Proux-Wera E."/>
            <person name="Oheigeartaigh S.S."/>
            <person name="Byrne K.P."/>
            <person name="Wolfe K.H."/>
        </authorList>
    </citation>
    <scope>NUCLEOTIDE SEQUENCE [LARGE SCALE GENOMIC DNA]</scope>
    <source>
        <strain evidence="8">ATCC 10597 / BCRC 20456 / CBS 421 / NBRC 0211 / NRRL Y-12639</strain>
    </source>
</reference>
<dbReference type="EMBL" id="HE580274">
    <property type="protein sequence ID" value="CCD26347.1"/>
    <property type="molecule type" value="Genomic_DNA"/>
</dbReference>